<keyword evidence="1" id="KW-0175">Coiled coil</keyword>
<dbReference type="Proteomes" id="UP001302349">
    <property type="component" value="Chromosome"/>
</dbReference>
<feature type="coiled-coil region" evidence="1">
    <location>
        <begin position="105"/>
        <end position="139"/>
    </location>
</feature>
<proteinExistence type="predicted"/>
<accession>A0ABZ0ITX9</accession>
<name>A0ABZ0ITX9_9BACT</name>
<keyword evidence="3" id="KW-1185">Reference proteome</keyword>
<dbReference type="EMBL" id="CP136051">
    <property type="protein sequence ID" value="WOK08493.1"/>
    <property type="molecule type" value="Genomic_DNA"/>
</dbReference>
<evidence type="ECO:0000313" key="2">
    <source>
        <dbReference type="EMBL" id="WOK08493.1"/>
    </source>
</evidence>
<reference evidence="2 3" key="1">
    <citation type="journal article" date="2023" name="Microbiol. Resour. Announc.">
        <title>Complete Genome Sequence of Imperialibacter roseus strain P4T.</title>
        <authorList>
            <person name="Tizabi D.R."/>
            <person name="Bachvaroff T."/>
            <person name="Hill R.T."/>
        </authorList>
    </citation>
    <scope>NUCLEOTIDE SEQUENCE [LARGE SCALE GENOMIC DNA]</scope>
    <source>
        <strain evidence="2 3">P4T</strain>
    </source>
</reference>
<evidence type="ECO:0000256" key="1">
    <source>
        <dbReference type="SAM" id="Coils"/>
    </source>
</evidence>
<organism evidence="2 3">
    <name type="scientific">Imperialibacter roseus</name>
    <dbReference type="NCBI Taxonomy" id="1324217"/>
    <lineage>
        <taxon>Bacteria</taxon>
        <taxon>Pseudomonadati</taxon>
        <taxon>Bacteroidota</taxon>
        <taxon>Cytophagia</taxon>
        <taxon>Cytophagales</taxon>
        <taxon>Flammeovirgaceae</taxon>
        <taxon>Imperialibacter</taxon>
    </lineage>
</organism>
<protein>
    <submittedName>
        <fullName evidence="2">Uncharacterized protein</fullName>
    </submittedName>
</protein>
<sequence length="153" mass="17657">MSTTVKESALGSTQNTGKDFWSEQYVMAERWQSDLKFDKDELRFLKKLIDKYFLWLIDEKHLESTQQVASRLSHFERNTLATETKVTKHMHHLVAFIENPSLPDASACENEHNTVKKALADLQMELRAVKKEVFQIAEQAIDSSKAQRLLSST</sequence>
<dbReference type="RefSeq" id="WP_317491131.1">
    <property type="nucleotide sequence ID" value="NZ_CP136051.1"/>
</dbReference>
<evidence type="ECO:0000313" key="3">
    <source>
        <dbReference type="Proteomes" id="UP001302349"/>
    </source>
</evidence>
<gene>
    <name evidence="2" type="ORF">RT717_07570</name>
</gene>